<proteinExistence type="predicted"/>
<dbReference type="EMBL" id="JZBS01000862">
    <property type="protein sequence ID" value="KKK24953.1"/>
    <property type="molecule type" value="Genomic_DNA"/>
</dbReference>
<accession>A0A0F8UZL4</accession>
<feature type="compositionally biased region" description="Polar residues" evidence="1">
    <location>
        <begin position="387"/>
        <end position="399"/>
    </location>
</feature>
<feature type="compositionally biased region" description="Low complexity" evidence="1">
    <location>
        <begin position="66"/>
        <end position="78"/>
    </location>
</feature>
<dbReference type="Proteomes" id="UP000034291">
    <property type="component" value="Unassembled WGS sequence"/>
</dbReference>
<feature type="region of interest" description="Disordered" evidence="1">
    <location>
        <begin position="1"/>
        <end position="31"/>
    </location>
</feature>
<evidence type="ECO:0000313" key="2">
    <source>
        <dbReference type="EMBL" id="KKK24953.1"/>
    </source>
</evidence>
<gene>
    <name evidence="2" type="ORF">ARAM_007545</name>
</gene>
<comment type="caution">
    <text evidence="2">The sequence shown here is derived from an EMBL/GenBank/DDBJ whole genome shotgun (WGS) entry which is preliminary data.</text>
</comment>
<reference evidence="2 3" key="1">
    <citation type="submission" date="2015-02" db="EMBL/GenBank/DDBJ databases">
        <title>Draft Genome Sequences of Two Closely-Related Aflatoxigenic Aspergillus Species Obtained from the Cote d'Ivoire.</title>
        <authorList>
            <person name="Moore G.G."/>
            <person name="Beltz S.B."/>
            <person name="Mack B.M."/>
        </authorList>
    </citation>
    <scope>NUCLEOTIDE SEQUENCE [LARGE SCALE GENOMIC DNA]</scope>
    <source>
        <strain evidence="2 3">SRRC1468</strain>
    </source>
</reference>
<name>A0A0F8UZL4_9EURO</name>
<sequence length="433" mass="48664">MNWTGGRLRRHSETNTKTRKQVFGKSSSGLKAPHHITLFNNLSKAGGHDQKKRKLIQRSNHDDIDQQSSPRSQPSPNSALPIGTDRPSQTSNNLDYLRRQLLETADWGAVAAARPLRMSFTPTEEIERFGKRRKLTAGDRQRLRVPTKPHFKVQKELSSEWGTLDDLEIRINKQPLGVRAKDKDEESHLKNISSQSMLLDHEESACSNEIPELRDSWNSRTGARSISKLSILSNDSKPCFLSSGRESSDIVSNTRASTPTSILRPVKWYPRDSGPQSLWSNGSSSIVPQAKSPVRRRFTIDDQEVADREGRLILSSPAGERSTPLVPCEPPRAYFGFLGRVSETTNDFDRFSNITTDTSPRTIYPPHDWLSEQQKIQQSISKKLTVGPSSLNSEDSSWTPEAKEAMTSPVRIFGQPIVPQLSHTLGDFTWTED</sequence>
<dbReference type="AlphaFoldDB" id="A0A0F8UZL4"/>
<evidence type="ECO:0000256" key="1">
    <source>
        <dbReference type="SAM" id="MobiDB-lite"/>
    </source>
</evidence>
<organism evidence="2 3">
    <name type="scientific">Aspergillus rambellii</name>
    <dbReference type="NCBI Taxonomy" id="308745"/>
    <lineage>
        <taxon>Eukaryota</taxon>
        <taxon>Fungi</taxon>
        <taxon>Dikarya</taxon>
        <taxon>Ascomycota</taxon>
        <taxon>Pezizomycotina</taxon>
        <taxon>Eurotiomycetes</taxon>
        <taxon>Eurotiomycetidae</taxon>
        <taxon>Eurotiales</taxon>
        <taxon>Aspergillaceae</taxon>
        <taxon>Aspergillus</taxon>
        <taxon>Aspergillus subgen. Nidulantes</taxon>
    </lineage>
</organism>
<feature type="region of interest" description="Disordered" evidence="1">
    <location>
        <begin position="60"/>
        <end position="91"/>
    </location>
</feature>
<protein>
    <submittedName>
        <fullName evidence="2">Uncharacterized protein</fullName>
    </submittedName>
</protein>
<feature type="region of interest" description="Disordered" evidence="1">
    <location>
        <begin position="384"/>
        <end position="403"/>
    </location>
</feature>
<dbReference type="OrthoDB" id="5426563at2759"/>
<evidence type="ECO:0000313" key="3">
    <source>
        <dbReference type="Proteomes" id="UP000034291"/>
    </source>
</evidence>
<keyword evidence="3" id="KW-1185">Reference proteome</keyword>